<comment type="caution">
    <text evidence="12">The sequence shown here is derived from an EMBL/GenBank/DDBJ whole genome shotgun (WGS) entry which is preliminary data.</text>
</comment>
<evidence type="ECO:0000256" key="6">
    <source>
        <dbReference type="ARBA" id="ARBA00023136"/>
    </source>
</evidence>
<feature type="compositionally biased region" description="Low complexity" evidence="8">
    <location>
        <begin position="564"/>
        <end position="577"/>
    </location>
</feature>
<reference evidence="12 13" key="1">
    <citation type="journal article" date="2024" name="BMC Genomics">
        <title>De novo assembly and annotation of Popillia japonica's genome with initial clues to its potential as an invasive pest.</title>
        <authorList>
            <person name="Cucini C."/>
            <person name="Boschi S."/>
            <person name="Funari R."/>
            <person name="Cardaioli E."/>
            <person name="Iannotti N."/>
            <person name="Marturano G."/>
            <person name="Paoli F."/>
            <person name="Bruttini M."/>
            <person name="Carapelli A."/>
            <person name="Frati F."/>
            <person name="Nardi F."/>
        </authorList>
    </citation>
    <scope>NUCLEOTIDE SEQUENCE [LARGE SCALE GENOMIC DNA]</scope>
    <source>
        <strain evidence="12">DMR45628</strain>
    </source>
</reference>
<evidence type="ECO:0000259" key="11">
    <source>
        <dbReference type="Pfam" id="PF00520"/>
    </source>
</evidence>
<dbReference type="GO" id="GO:0051480">
    <property type="term" value="P:regulation of cytosolic calcium ion concentration"/>
    <property type="evidence" value="ECO:0007669"/>
    <property type="project" value="TreeGrafter"/>
</dbReference>
<keyword evidence="13" id="KW-1185">Reference proteome</keyword>
<protein>
    <submittedName>
        <fullName evidence="12">Ion transport protein</fullName>
    </submittedName>
</protein>
<keyword evidence="7" id="KW-0407">Ion channel</keyword>
<feature type="domain" description="Ion transport" evidence="11">
    <location>
        <begin position="1"/>
        <end position="124"/>
    </location>
</feature>
<feature type="compositionally biased region" description="Basic and acidic residues" evidence="8">
    <location>
        <begin position="386"/>
        <end position="402"/>
    </location>
</feature>
<sequence length="609" mass="68145">MKFFFLYVLVLFAFSCGLNQLLWYYAEAERQNCPTESPTTNSTDTNACQIWRRFANLFETAQTLFWAVFGLIDLESFDLSGIKIFTRFWGMLMFGTYSVINIVVLLNLLIAMMNHSYQLISERADIEWKFARSKLWISYFEEGGTVPPPFNIVPTPKSLWYVIQWVQRKLCGHSRAAKKEHMRTIRRKVKQASERDFRYQSIMRNLVRRYVTVEQRKAENQGVTEDDVNEIKQDISAFRFELIEILKNSGMNTSTAHSAMGSGTGGKKNRQKERRLMKGFNIGPQPSTTTGPLPPVAEFIASLQQHHDGHHHDLFGSTFSGIFNSTPRKILQHSTVSSSQGSINEAHHHRTLGRLHMKRTASHKRRWGTLIEAAKAGKVSRLIGRSRSEDSVCNSHCRENNHNHSHSHSNSPASEDNITDSPSDSNPSIDQVCNQSSHSEPHGLAAGLSLLKKKRKKFSASRNTSPVVVPSNPVEHAIAVCIGKSNKKVSQVLKRASSVPTRVPEVVQLMQKHEQTQSQQDSVEIAQTTAPTTLTPSTTEESVTNAGHSQMASGISSREPLLYNSSSSNQATGSSQTPEEEYRNNGQGLTTKLPGVIPLSGHNCPSGWL</sequence>
<evidence type="ECO:0000256" key="5">
    <source>
        <dbReference type="ARBA" id="ARBA00023065"/>
    </source>
</evidence>
<dbReference type="EMBL" id="JASPKY010000047">
    <property type="protein sequence ID" value="KAK9745578.1"/>
    <property type="molecule type" value="Genomic_DNA"/>
</dbReference>
<feature type="region of interest" description="Disordered" evidence="8">
    <location>
        <begin position="529"/>
        <end position="609"/>
    </location>
</feature>
<dbReference type="GO" id="GO:0005886">
    <property type="term" value="C:plasma membrane"/>
    <property type="evidence" value="ECO:0007669"/>
    <property type="project" value="TreeGrafter"/>
</dbReference>
<feature type="signal peptide" evidence="10">
    <location>
        <begin position="1"/>
        <end position="28"/>
    </location>
</feature>
<name>A0AAW1MH62_POPJA</name>
<evidence type="ECO:0000256" key="1">
    <source>
        <dbReference type="ARBA" id="ARBA00004141"/>
    </source>
</evidence>
<feature type="compositionally biased region" description="Polar residues" evidence="8">
    <location>
        <begin position="545"/>
        <end position="556"/>
    </location>
</feature>
<evidence type="ECO:0000256" key="3">
    <source>
        <dbReference type="ARBA" id="ARBA00022692"/>
    </source>
</evidence>
<feature type="transmembrane region" description="Helical" evidence="9">
    <location>
        <begin position="88"/>
        <end position="110"/>
    </location>
</feature>
<dbReference type="AlphaFoldDB" id="A0AAW1MH62"/>
<organism evidence="12 13">
    <name type="scientific">Popillia japonica</name>
    <name type="common">Japanese beetle</name>
    <dbReference type="NCBI Taxonomy" id="7064"/>
    <lineage>
        <taxon>Eukaryota</taxon>
        <taxon>Metazoa</taxon>
        <taxon>Ecdysozoa</taxon>
        <taxon>Arthropoda</taxon>
        <taxon>Hexapoda</taxon>
        <taxon>Insecta</taxon>
        <taxon>Pterygota</taxon>
        <taxon>Neoptera</taxon>
        <taxon>Endopterygota</taxon>
        <taxon>Coleoptera</taxon>
        <taxon>Polyphaga</taxon>
        <taxon>Scarabaeiformia</taxon>
        <taxon>Scarabaeidae</taxon>
        <taxon>Rutelinae</taxon>
        <taxon>Popillia</taxon>
    </lineage>
</organism>
<keyword evidence="3 9" id="KW-0812">Transmembrane</keyword>
<feature type="compositionally biased region" description="Low complexity" evidence="8">
    <location>
        <begin position="529"/>
        <end position="544"/>
    </location>
</feature>
<evidence type="ECO:0000313" key="13">
    <source>
        <dbReference type="Proteomes" id="UP001458880"/>
    </source>
</evidence>
<dbReference type="InterPro" id="IPR002153">
    <property type="entry name" value="TRPC_channel"/>
</dbReference>
<evidence type="ECO:0000256" key="7">
    <source>
        <dbReference type="ARBA" id="ARBA00023303"/>
    </source>
</evidence>
<keyword evidence="4 9" id="KW-1133">Transmembrane helix</keyword>
<evidence type="ECO:0000256" key="8">
    <source>
        <dbReference type="SAM" id="MobiDB-lite"/>
    </source>
</evidence>
<keyword evidence="2" id="KW-0813">Transport</keyword>
<keyword evidence="10" id="KW-0732">Signal</keyword>
<evidence type="ECO:0000256" key="9">
    <source>
        <dbReference type="SAM" id="Phobius"/>
    </source>
</evidence>
<evidence type="ECO:0000256" key="10">
    <source>
        <dbReference type="SAM" id="SignalP"/>
    </source>
</evidence>
<evidence type="ECO:0000256" key="2">
    <source>
        <dbReference type="ARBA" id="ARBA00022448"/>
    </source>
</evidence>
<proteinExistence type="predicted"/>
<accession>A0AAW1MH62</accession>
<dbReference type="InterPro" id="IPR005821">
    <property type="entry name" value="Ion_trans_dom"/>
</dbReference>
<dbReference type="PANTHER" id="PTHR10117">
    <property type="entry name" value="TRANSIENT RECEPTOR POTENTIAL CHANNEL"/>
    <property type="match status" value="1"/>
</dbReference>
<dbReference type="PANTHER" id="PTHR10117:SF54">
    <property type="entry name" value="TRANSIENT RECEPTOR POTENTIAL-GAMMA PROTEIN"/>
    <property type="match status" value="1"/>
</dbReference>
<evidence type="ECO:0000313" key="12">
    <source>
        <dbReference type="EMBL" id="KAK9745578.1"/>
    </source>
</evidence>
<dbReference type="GO" id="GO:0034703">
    <property type="term" value="C:cation channel complex"/>
    <property type="evidence" value="ECO:0007669"/>
    <property type="project" value="TreeGrafter"/>
</dbReference>
<comment type="subcellular location">
    <subcellularLocation>
        <location evidence="1">Membrane</location>
        <topology evidence="1">Multi-pass membrane protein</topology>
    </subcellularLocation>
</comment>
<dbReference type="GO" id="GO:0015279">
    <property type="term" value="F:store-operated calcium channel activity"/>
    <property type="evidence" value="ECO:0007669"/>
    <property type="project" value="TreeGrafter"/>
</dbReference>
<feature type="region of interest" description="Disordered" evidence="8">
    <location>
        <begin position="382"/>
        <end position="441"/>
    </location>
</feature>
<evidence type="ECO:0000256" key="4">
    <source>
        <dbReference type="ARBA" id="ARBA00022989"/>
    </source>
</evidence>
<dbReference type="Pfam" id="PF00520">
    <property type="entry name" value="Ion_trans"/>
    <property type="match status" value="1"/>
</dbReference>
<dbReference type="PROSITE" id="PS51257">
    <property type="entry name" value="PROKAR_LIPOPROTEIN"/>
    <property type="match status" value="1"/>
</dbReference>
<feature type="compositionally biased region" description="Polar residues" evidence="8">
    <location>
        <begin position="412"/>
        <end position="438"/>
    </location>
</feature>
<dbReference type="GO" id="GO:0070679">
    <property type="term" value="F:inositol 1,4,5 trisphosphate binding"/>
    <property type="evidence" value="ECO:0007669"/>
    <property type="project" value="TreeGrafter"/>
</dbReference>
<keyword evidence="6 9" id="KW-0472">Membrane</keyword>
<gene>
    <name evidence="12" type="ORF">QE152_g6811</name>
</gene>
<dbReference type="PRINTS" id="PR01097">
    <property type="entry name" value="TRNSRECEPTRP"/>
</dbReference>
<dbReference type="Proteomes" id="UP001458880">
    <property type="component" value="Unassembled WGS sequence"/>
</dbReference>
<keyword evidence="5" id="KW-0406">Ion transport</keyword>
<feature type="chain" id="PRO_5043609675" evidence="10">
    <location>
        <begin position="29"/>
        <end position="609"/>
    </location>
</feature>